<dbReference type="RefSeq" id="WP_369084656.1">
    <property type="nucleotide sequence ID" value="NZ_JBFSHR010000037.1"/>
</dbReference>
<evidence type="ECO:0000313" key="4">
    <source>
        <dbReference type="Proteomes" id="UP001560267"/>
    </source>
</evidence>
<dbReference type="SUPFAM" id="SSF52540">
    <property type="entry name" value="P-loop containing nucleoside triphosphate hydrolases"/>
    <property type="match status" value="1"/>
</dbReference>
<dbReference type="PANTHER" id="PTHR43977">
    <property type="entry name" value="STRUCTURAL MAINTENANCE OF CHROMOSOMES PROTEIN 3"/>
    <property type="match status" value="1"/>
</dbReference>
<dbReference type="Gene3D" id="3.40.50.300">
    <property type="entry name" value="P-loop containing nucleotide triphosphate hydrolases"/>
    <property type="match status" value="1"/>
</dbReference>
<evidence type="ECO:0000256" key="1">
    <source>
        <dbReference type="SAM" id="Coils"/>
    </source>
</evidence>
<gene>
    <name evidence="3" type="ORF">AB6A68_09780</name>
</gene>
<dbReference type="Pfam" id="PF02463">
    <property type="entry name" value="SMC_N"/>
    <property type="match status" value="1"/>
</dbReference>
<reference evidence="3 4" key="1">
    <citation type="submission" date="2024-07" db="EMBL/GenBank/DDBJ databases">
        <title>Draft Genome Sequence of Ferrimicrobium acidiphilum Strain YE2023, Isolated from a Pulp of Bioleach Reactor.</title>
        <authorList>
            <person name="Elkina Y.A."/>
            <person name="Bulaeva A.G."/>
            <person name="Beletsky A.V."/>
            <person name="Mardanov A.V."/>
        </authorList>
    </citation>
    <scope>NUCLEOTIDE SEQUENCE [LARGE SCALE GENOMIC DNA]</scope>
    <source>
        <strain evidence="3 4">YE2023</strain>
    </source>
</reference>
<organism evidence="3 4">
    <name type="scientific">Ferrimicrobium acidiphilum</name>
    <dbReference type="NCBI Taxonomy" id="121039"/>
    <lineage>
        <taxon>Bacteria</taxon>
        <taxon>Bacillati</taxon>
        <taxon>Actinomycetota</taxon>
        <taxon>Acidimicrobiia</taxon>
        <taxon>Acidimicrobiales</taxon>
        <taxon>Acidimicrobiaceae</taxon>
        <taxon>Ferrimicrobium</taxon>
    </lineage>
</organism>
<dbReference type="EMBL" id="JBFSHR010000037">
    <property type="protein sequence ID" value="MEX6430121.1"/>
    <property type="molecule type" value="Genomic_DNA"/>
</dbReference>
<feature type="coiled-coil region" evidence="1">
    <location>
        <begin position="507"/>
        <end position="534"/>
    </location>
</feature>
<keyword evidence="1" id="KW-0175">Coiled coil</keyword>
<feature type="coiled-coil region" evidence="1">
    <location>
        <begin position="201"/>
        <end position="249"/>
    </location>
</feature>
<feature type="coiled-coil region" evidence="1">
    <location>
        <begin position="306"/>
        <end position="368"/>
    </location>
</feature>
<name>A0ABV3Y5B3_9ACTN</name>
<evidence type="ECO:0000259" key="2">
    <source>
        <dbReference type="Pfam" id="PF02463"/>
    </source>
</evidence>
<feature type="domain" description="RecF/RecN/SMC N-terminal" evidence="2">
    <location>
        <begin position="407"/>
        <end position="690"/>
    </location>
</feature>
<protein>
    <recommendedName>
        <fullName evidence="2">RecF/RecN/SMC N-terminal domain-containing protein</fullName>
    </recommendedName>
</protein>
<feature type="coiled-coil region" evidence="1">
    <location>
        <begin position="407"/>
        <end position="441"/>
    </location>
</feature>
<proteinExistence type="predicted"/>
<dbReference type="InterPro" id="IPR003395">
    <property type="entry name" value="RecF/RecN/SMC_N"/>
</dbReference>
<accession>A0ABV3Y5B3</accession>
<evidence type="ECO:0000313" key="3">
    <source>
        <dbReference type="EMBL" id="MEX6430121.1"/>
    </source>
</evidence>
<dbReference type="Proteomes" id="UP001560267">
    <property type="component" value="Unassembled WGS sequence"/>
</dbReference>
<dbReference type="InterPro" id="IPR027417">
    <property type="entry name" value="P-loop_NTPase"/>
</dbReference>
<keyword evidence="4" id="KW-1185">Reference proteome</keyword>
<feature type="coiled-coil region" evidence="1">
    <location>
        <begin position="31"/>
        <end position="58"/>
    </location>
</feature>
<comment type="caution">
    <text evidence="3">The sequence shown here is derived from an EMBL/GenBank/DDBJ whole genome shotgun (WGS) entry which is preliminary data.</text>
</comment>
<sequence>ARLEEVGREIRERETHLGDVESQRALLDVALAKGLEELAEAERELAEVTGKERELQGQLRALGSQVNSLTKLAGAEAATSLGHTLMPRDGLAQAVAAVLGELSEAQVYPSIEELLQALKGGSMESFVGYVPMGTRGEVATSEVVATFFEQAPPWLASRFDRVRLVDSVLEHLGRGDTDGVLVDRGGTVFRDGLLRVGASQRAVAQLQLATHQRELAELTRESEALAQHLGALEERVRELREAKRRGDQERSALARRAEQLSAQLTALGSESERLAVELEFLATPPEAVIELVDVTEDEVAEVDRALAEAGAQLAEQQRLIEEYERTRGELERRDVTIRLEAADLTAQLKAAGERLGELETREATLEARLQAGDRRQGTSLTQVRALLEQLRSLADQVGTQANRLLPLEEQVASAREEEERAQALLEERARARAKERELLSNQRLTYATEESRLRSRLLAEEEAAQRATGLGLAHIRQAVLPEGVAPTAAEALLSELEEQIVKVGQVNPLAALELAELEEELERFRTETADVREAHRQAESAFTLIETEMSTRIVEMVTEASVEFDRLMERLFRGGTGAVVLDDPTSPLTSSISLDVKIPAKRVRRLGLLSGGERSLVSLAFLFAVLKVRPVPFVVLDEVEAALDDKNLSAFAALIEDVCQDCQVIVVTHQRRTMEVAHSLVGVSMSPRGSSTVVRHVLIDASSDEFARTEPPDLDGDDSSAETG</sequence>
<feature type="non-terminal residue" evidence="3">
    <location>
        <position position="1"/>
    </location>
</feature>